<dbReference type="AlphaFoldDB" id="A0A914C1V4"/>
<protein>
    <submittedName>
        <fullName evidence="9">ABC-2 type transporter transmembrane domain-containing protein</fullName>
    </submittedName>
</protein>
<dbReference type="PANTHER" id="PTHR48041">
    <property type="entry name" value="ABC TRANSPORTER G FAMILY MEMBER 28"/>
    <property type="match status" value="1"/>
</dbReference>
<evidence type="ECO:0000256" key="3">
    <source>
        <dbReference type="ARBA" id="ARBA00022692"/>
    </source>
</evidence>
<evidence type="ECO:0000256" key="2">
    <source>
        <dbReference type="ARBA" id="ARBA00022448"/>
    </source>
</evidence>
<dbReference type="GO" id="GO:0005886">
    <property type="term" value="C:plasma membrane"/>
    <property type="evidence" value="ECO:0007669"/>
    <property type="project" value="TreeGrafter"/>
</dbReference>
<dbReference type="WBParaSite" id="ACRNAN_Path_1537.g5995.t1">
    <property type="protein sequence ID" value="ACRNAN_Path_1537.g5995.t1"/>
    <property type="gene ID" value="ACRNAN_Path_1537.g5995"/>
</dbReference>
<feature type="transmembrane region" description="Helical" evidence="6">
    <location>
        <begin position="837"/>
        <end position="857"/>
    </location>
</feature>
<keyword evidence="5 6" id="KW-0472">Membrane</keyword>
<feature type="transmembrane region" description="Helical" evidence="6">
    <location>
        <begin position="563"/>
        <end position="584"/>
    </location>
</feature>
<keyword evidence="8" id="KW-1185">Reference proteome</keyword>
<dbReference type="InterPro" id="IPR013525">
    <property type="entry name" value="ABC2_TM"/>
</dbReference>
<dbReference type="Gene3D" id="3.40.50.300">
    <property type="entry name" value="P-loop containing nucleotide triphosphate hydrolases"/>
    <property type="match status" value="1"/>
</dbReference>
<feature type="transmembrane region" description="Helical" evidence="6">
    <location>
        <begin position="637"/>
        <end position="657"/>
    </location>
</feature>
<name>A0A914C1V4_9BILA</name>
<sequence>MTSLFANGYANGKLISQKDALHKWTLQRLNLNSAMAQNLFDNRIIFEDEPIIETVNDFYKLPSSTYYMMNHTDSDATVVEKPVLKFGLPRIGPNGDVVPERFRSLIRPKSLVNGESYSHKFSRSDWDLTNDDKIHRLTSNFCRATADSPGTSMEESVQESPSEFHYAESDIPPLTELADDRSSHAGFFRSRRHHANYFSNSDLFRRLEDGYNYLKYPKASDFPADPVHRNPHIRIIDLNFAHDARSIFDKLMLSAPNYIRILNGLTFELFSGDTLALLSSSELEVQALFHILASEDVPAGLVGCIFEMNGHSLTRQQFGKRIAFVRSEKPPKYLTVSEYLHFYSRFVCPSVRSTSRQQLIYQLVQGLALGPLTKRLCGELTRTETQRLLLASKMLLDTDVLICENILREMDLYDAAFVVDFVRDWAQRLGRIVIMAVSPPTMEILTMFRKTAILSAGRFIYFGGSDGMLGYFQGIGYPCPKFKNPCDYYVDLVTHDHLTRESARESSNRIRTLIEIWGHKTPTLSSPQPDSVSAKLHESFGIVKLWVLYRRFWSTLFNRPASVLSELAVALFISLFLGVVFYESPVDRRSGIQDRYGFFLAILVLFQLPLTLIDIHRVYEDQAITEYDRRRDLYSPFIYLISKILFDIPISVFVFAILSLPCYSLVKLNPGLSTDLYAILTFFIVLTLNGWFFRYFGWIFGFLFHRKSLTMLFCMLFFMLILFTNGLVIHPSDFWLVPPTTPKLNPTYWFSALLMEMTFVGRKIFDELLFFGNNIVHNSTILVFGCQQRKVLTSKTFKTFNSTVPIFSITECLKTYGNEIMAFSGFPTLSNSEEWELGLAVIGGGFLTIAVLLGIVVHMRCYRQF</sequence>
<feature type="transmembrane region" description="Helical" evidence="6">
    <location>
        <begin position="709"/>
        <end position="729"/>
    </location>
</feature>
<feature type="transmembrane region" description="Helical" evidence="6">
    <location>
        <begin position="677"/>
        <end position="697"/>
    </location>
</feature>
<evidence type="ECO:0000256" key="5">
    <source>
        <dbReference type="ARBA" id="ARBA00023136"/>
    </source>
</evidence>
<comment type="subcellular location">
    <subcellularLocation>
        <location evidence="1">Membrane</location>
        <topology evidence="1">Multi-pass membrane protein</topology>
    </subcellularLocation>
</comment>
<keyword evidence="3 6" id="KW-0812">Transmembrane</keyword>
<evidence type="ECO:0000256" key="1">
    <source>
        <dbReference type="ARBA" id="ARBA00004141"/>
    </source>
</evidence>
<reference evidence="9" key="1">
    <citation type="submission" date="2022-11" db="UniProtKB">
        <authorList>
            <consortium name="WormBaseParasite"/>
        </authorList>
    </citation>
    <scope>IDENTIFICATION</scope>
</reference>
<dbReference type="PANTHER" id="PTHR48041:SF89">
    <property type="entry name" value="FI03229P"/>
    <property type="match status" value="1"/>
</dbReference>
<evidence type="ECO:0000256" key="4">
    <source>
        <dbReference type="ARBA" id="ARBA00022989"/>
    </source>
</evidence>
<dbReference type="GO" id="GO:0140359">
    <property type="term" value="F:ABC-type transporter activity"/>
    <property type="evidence" value="ECO:0007669"/>
    <property type="project" value="InterPro"/>
</dbReference>
<keyword evidence="2" id="KW-0813">Transport</keyword>
<dbReference type="InterPro" id="IPR027417">
    <property type="entry name" value="P-loop_NTPase"/>
</dbReference>
<dbReference type="SUPFAM" id="SSF52540">
    <property type="entry name" value="P-loop containing nucleoside triphosphate hydrolases"/>
    <property type="match status" value="1"/>
</dbReference>
<evidence type="ECO:0000313" key="9">
    <source>
        <dbReference type="WBParaSite" id="ACRNAN_Path_1537.g5995.t1"/>
    </source>
</evidence>
<dbReference type="InterPro" id="IPR050352">
    <property type="entry name" value="ABCG_transporters"/>
</dbReference>
<evidence type="ECO:0000259" key="7">
    <source>
        <dbReference type="Pfam" id="PF01061"/>
    </source>
</evidence>
<feature type="transmembrane region" description="Helical" evidence="6">
    <location>
        <begin position="596"/>
        <end position="616"/>
    </location>
</feature>
<evidence type="ECO:0000313" key="8">
    <source>
        <dbReference type="Proteomes" id="UP000887540"/>
    </source>
</evidence>
<dbReference type="Proteomes" id="UP000887540">
    <property type="component" value="Unplaced"/>
</dbReference>
<accession>A0A914C1V4</accession>
<evidence type="ECO:0000256" key="6">
    <source>
        <dbReference type="SAM" id="Phobius"/>
    </source>
</evidence>
<keyword evidence="4 6" id="KW-1133">Transmembrane helix</keyword>
<feature type="domain" description="ABC-2 type transporter transmembrane" evidence="7">
    <location>
        <begin position="545"/>
        <end position="756"/>
    </location>
</feature>
<proteinExistence type="predicted"/>
<organism evidence="8 9">
    <name type="scientific">Acrobeloides nanus</name>
    <dbReference type="NCBI Taxonomy" id="290746"/>
    <lineage>
        <taxon>Eukaryota</taxon>
        <taxon>Metazoa</taxon>
        <taxon>Ecdysozoa</taxon>
        <taxon>Nematoda</taxon>
        <taxon>Chromadorea</taxon>
        <taxon>Rhabditida</taxon>
        <taxon>Tylenchina</taxon>
        <taxon>Cephalobomorpha</taxon>
        <taxon>Cephaloboidea</taxon>
        <taxon>Cephalobidae</taxon>
        <taxon>Acrobeloides</taxon>
    </lineage>
</organism>
<dbReference type="Pfam" id="PF01061">
    <property type="entry name" value="ABC2_membrane"/>
    <property type="match status" value="1"/>
</dbReference>